<reference evidence="3 4" key="1">
    <citation type="journal article" date="2016" name="Int. J. Syst. Evol. Microbiol.">
        <title>Pyruvatibacter mobilis gen. nov., sp. nov., a marine bacterium from the culture broth of Picochlorum sp. 122.</title>
        <authorList>
            <person name="Wang G."/>
            <person name="Tang M."/>
            <person name="Wu H."/>
            <person name="Dai S."/>
            <person name="Li T."/>
            <person name="Chen C."/>
            <person name="He H."/>
            <person name="Fan J."/>
            <person name="Xiang W."/>
            <person name="Li X."/>
        </authorList>
    </citation>
    <scope>NUCLEOTIDE SEQUENCE [LARGE SCALE GENOMIC DNA]</scope>
    <source>
        <strain evidence="3 4">GYP-11</strain>
    </source>
</reference>
<dbReference type="GeneID" id="300656323"/>
<dbReference type="OrthoDB" id="7181050at2"/>
<evidence type="ECO:0000313" key="3">
    <source>
        <dbReference type="EMBL" id="NBG94267.1"/>
    </source>
</evidence>
<keyword evidence="4" id="KW-1185">Reference proteome</keyword>
<evidence type="ECO:0000313" key="4">
    <source>
        <dbReference type="Proteomes" id="UP000470384"/>
    </source>
</evidence>
<dbReference type="SUPFAM" id="SSF54001">
    <property type="entry name" value="Cysteine proteinases"/>
    <property type="match status" value="1"/>
</dbReference>
<dbReference type="EMBL" id="WXYQ01000001">
    <property type="protein sequence ID" value="NBG94267.1"/>
    <property type="molecule type" value="Genomic_DNA"/>
</dbReference>
<keyword evidence="3" id="KW-0808">Transferase</keyword>
<dbReference type="Proteomes" id="UP000470384">
    <property type="component" value="Unassembled WGS sequence"/>
</dbReference>
<dbReference type="Pfam" id="PF00797">
    <property type="entry name" value="Acetyltransf_2"/>
    <property type="match status" value="1"/>
</dbReference>
<dbReference type="InterPro" id="IPR038765">
    <property type="entry name" value="Papain-like_cys_pep_sf"/>
</dbReference>
<dbReference type="Gene3D" id="2.40.128.150">
    <property type="entry name" value="Cysteine proteinases"/>
    <property type="match status" value="1"/>
</dbReference>
<organism evidence="3 4">
    <name type="scientific">Pyruvatibacter mobilis</name>
    <dbReference type="NCBI Taxonomy" id="1712261"/>
    <lineage>
        <taxon>Bacteria</taxon>
        <taxon>Pseudomonadati</taxon>
        <taxon>Pseudomonadota</taxon>
        <taxon>Alphaproteobacteria</taxon>
        <taxon>Hyphomicrobiales</taxon>
        <taxon>Parvibaculaceae</taxon>
        <taxon>Pyruvatibacter</taxon>
    </lineage>
</organism>
<dbReference type="RefSeq" id="WP_160586399.1">
    <property type="nucleotide sequence ID" value="NZ_BMHN01000001.1"/>
</dbReference>
<dbReference type="PANTHER" id="PTHR11786:SF0">
    <property type="entry name" value="ARYLAMINE N-ACETYLTRANSFERASE 4-RELATED"/>
    <property type="match status" value="1"/>
</dbReference>
<evidence type="ECO:0000256" key="2">
    <source>
        <dbReference type="RuleBase" id="RU003452"/>
    </source>
</evidence>
<sequence length="281" mass="30981">MSADFDLDAYLAHIAYEGPRAATLDVLKAVHYAQALRIPFENLTVLAGTAPRLDLESLQEKIISRGRGGYCFEVNALLAAALDALGFSVSRLMGRVRWKTPDGEPTGRTHMLLMVDLPEGPYIADAGFGGITLTGPIPFVMNEEAATPHELRRIVPMGGAVETFELQAKLGTAWVPVYQFSLERQSQADYELSNWFTATHPTSIFVTYLIAARPEADRRITLFNTELTIRGRDGKAQVRQLADVAEMAEVLDRHFGLRVPVDELSPLVTPHLDAWRALGAH</sequence>
<gene>
    <name evidence="3" type="ORF">GTQ45_00810</name>
</gene>
<comment type="caution">
    <text evidence="3">The sequence shown here is derived from an EMBL/GenBank/DDBJ whole genome shotgun (WGS) entry which is preliminary data.</text>
</comment>
<dbReference type="AlphaFoldDB" id="A0A845Q7C7"/>
<proteinExistence type="inferred from homology"/>
<dbReference type="GO" id="GO:0016407">
    <property type="term" value="F:acetyltransferase activity"/>
    <property type="evidence" value="ECO:0007669"/>
    <property type="project" value="InterPro"/>
</dbReference>
<dbReference type="PRINTS" id="PR01543">
    <property type="entry name" value="ANATRNSFRASE"/>
</dbReference>
<dbReference type="InterPro" id="IPR001447">
    <property type="entry name" value="Arylamine_N-AcTrfase"/>
</dbReference>
<comment type="similarity">
    <text evidence="1 2">Belongs to the arylamine N-acetyltransferase family.</text>
</comment>
<evidence type="ECO:0000256" key="1">
    <source>
        <dbReference type="ARBA" id="ARBA00006547"/>
    </source>
</evidence>
<name>A0A845Q7C7_9HYPH</name>
<dbReference type="Gene3D" id="3.30.2140.10">
    <property type="entry name" value="Arylamine N-acetyltransferase"/>
    <property type="match status" value="1"/>
</dbReference>
<protein>
    <submittedName>
        <fullName evidence="3">Arylamine N-acetyltransferase</fullName>
    </submittedName>
</protein>
<accession>A0A845Q7C7</accession>
<dbReference type="PANTHER" id="PTHR11786">
    <property type="entry name" value="N-HYDROXYARYLAMINE O-ACETYLTRANSFERASE"/>
    <property type="match status" value="1"/>
</dbReference>